<gene>
    <name evidence="2" type="ORF">COU31_01660</name>
</gene>
<organism evidence="2 3">
    <name type="scientific">Candidatus Magasanikbacteria bacterium CG10_big_fil_rev_8_21_14_0_10_40_10</name>
    <dbReference type="NCBI Taxonomy" id="1974648"/>
    <lineage>
        <taxon>Bacteria</taxon>
        <taxon>Candidatus Magasanikiibacteriota</taxon>
    </lineage>
</organism>
<evidence type="ECO:0000313" key="3">
    <source>
        <dbReference type="Proteomes" id="UP000231183"/>
    </source>
</evidence>
<feature type="transmembrane region" description="Helical" evidence="1">
    <location>
        <begin position="55"/>
        <end position="71"/>
    </location>
</feature>
<dbReference type="Proteomes" id="UP000231183">
    <property type="component" value="Unassembled WGS sequence"/>
</dbReference>
<comment type="caution">
    <text evidence="2">The sequence shown here is derived from an EMBL/GenBank/DDBJ whole genome shotgun (WGS) entry which is preliminary data.</text>
</comment>
<evidence type="ECO:0000313" key="2">
    <source>
        <dbReference type="EMBL" id="PIT87641.1"/>
    </source>
</evidence>
<sequence>MPVNLQKEKATVGEIKFNWKIREYEKVDRDQRWLIVMLVLAGLLVFFGLWSQNYLFVLLIVLFGIIMWLHTKQDPLEIDFSITQTGIMIGDKFYRFSEIKDFWLIYNPPEVKTLYLGFNRAFAHRLHIPLLDVDPQPIREYLNQFLEENMEEEEEPLSDKLARVFRLY</sequence>
<keyword evidence="1" id="KW-0472">Membrane</keyword>
<name>A0A2M6W4D4_9BACT</name>
<keyword evidence="1" id="KW-0812">Transmembrane</keyword>
<reference evidence="3" key="1">
    <citation type="submission" date="2017-09" db="EMBL/GenBank/DDBJ databases">
        <title>Depth-based differentiation of microbial function through sediment-hosted aquifers and enrichment of novel symbionts in the deep terrestrial subsurface.</title>
        <authorList>
            <person name="Probst A.J."/>
            <person name="Ladd B."/>
            <person name="Jarett J.K."/>
            <person name="Geller-Mcgrath D.E."/>
            <person name="Sieber C.M.K."/>
            <person name="Emerson J.B."/>
            <person name="Anantharaman K."/>
            <person name="Thomas B.C."/>
            <person name="Malmstrom R."/>
            <person name="Stieglmeier M."/>
            <person name="Klingl A."/>
            <person name="Woyke T."/>
            <person name="Ryan C.M."/>
            <person name="Banfield J.F."/>
        </authorList>
    </citation>
    <scope>NUCLEOTIDE SEQUENCE [LARGE SCALE GENOMIC DNA]</scope>
</reference>
<keyword evidence="1" id="KW-1133">Transmembrane helix</keyword>
<accession>A0A2M6W4D4</accession>
<dbReference type="AlphaFoldDB" id="A0A2M6W4D4"/>
<dbReference type="EMBL" id="PFBX01000014">
    <property type="protein sequence ID" value="PIT87641.1"/>
    <property type="molecule type" value="Genomic_DNA"/>
</dbReference>
<proteinExistence type="predicted"/>
<protein>
    <recommendedName>
        <fullName evidence="4">DUF5673 domain-containing protein</fullName>
    </recommendedName>
</protein>
<evidence type="ECO:0008006" key="4">
    <source>
        <dbReference type="Google" id="ProtNLM"/>
    </source>
</evidence>
<evidence type="ECO:0000256" key="1">
    <source>
        <dbReference type="SAM" id="Phobius"/>
    </source>
</evidence>
<feature type="transmembrane region" description="Helical" evidence="1">
    <location>
        <begin position="32"/>
        <end position="49"/>
    </location>
</feature>